<dbReference type="Pfam" id="PF10604">
    <property type="entry name" value="Polyketide_cyc2"/>
    <property type="match status" value="1"/>
</dbReference>
<evidence type="ECO:0000313" key="1">
    <source>
        <dbReference type="EMBL" id="NUW46142.1"/>
    </source>
</evidence>
<proteinExistence type="predicted"/>
<dbReference type="SUPFAM" id="SSF55961">
    <property type="entry name" value="Bet v1-like"/>
    <property type="match status" value="1"/>
</dbReference>
<name>A0A7Y6MFP5_9ACTN</name>
<organism evidence="1 2">
    <name type="scientific">Nonomuraea rhodomycinica</name>
    <dbReference type="NCBI Taxonomy" id="1712872"/>
    <lineage>
        <taxon>Bacteria</taxon>
        <taxon>Bacillati</taxon>
        <taxon>Actinomycetota</taxon>
        <taxon>Actinomycetes</taxon>
        <taxon>Streptosporangiales</taxon>
        <taxon>Streptosporangiaceae</taxon>
        <taxon>Nonomuraea</taxon>
    </lineage>
</organism>
<dbReference type="AlphaFoldDB" id="A0A7Y6MFP5"/>
<keyword evidence="2" id="KW-1185">Reference proteome</keyword>
<dbReference type="InterPro" id="IPR019587">
    <property type="entry name" value="Polyketide_cyclase/dehydratase"/>
</dbReference>
<sequence length="135" mass="14945">MNTQEATRFVDAPPSRVRRALLTPRALPDWNPAFHTVEGPAHAATGVEYPMTVRGGLSGHWRYTAIDDRSIHTAWQVPGFRETGVWRLEPHGSGTVVTHAFGHHGPLALVLSKAYRGVGELRLDRLARRVTRPAP</sequence>
<evidence type="ECO:0000313" key="2">
    <source>
        <dbReference type="Proteomes" id="UP000546126"/>
    </source>
</evidence>
<dbReference type="RefSeq" id="WP_175605591.1">
    <property type="nucleotide sequence ID" value="NZ_JABWGO010000014.1"/>
</dbReference>
<accession>A0A7Y6MFP5</accession>
<gene>
    <name evidence="1" type="ORF">HT134_39425</name>
</gene>
<protein>
    <submittedName>
        <fullName evidence="1">SRPBCC family protein</fullName>
    </submittedName>
</protein>
<reference evidence="1 2" key="1">
    <citation type="submission" date="2020-06" db="EMBL/GenBank/DDBJ databases">
        <authorList>
            <person name="Chanama M."/>
        </authorList>
    </citation>
    <scope>NUCLEOTIDE SEQUENCE [LARGE SCALE GENOMIC DNA]</scope>
    <source>
        <strain evidence="1 2">TBRC6557</strain>
    </source>
</reference>
<dbReference type="EMBL" id="JABWGO010000014">
    <property type="protein sequence ID" value="NUW46142.1"/>
    <property type="molecule type" value="Genomic_DNA"/>
</dbReference>
<dbReference type="Proteomes" id="UP000546126">
    <property type="component" value="Unassembled WGS sequence"/>
</dbReference>
<dbReference type="Gene3D" id="3.30.530.20">
    <property type="match status" value="1"/>
</dbReference>
<dbReference type="CDD" id="cd07812">
    <property type="entry name" value="SRPBCC"/>
    <property type="match status" value="1"/>
</dbReference>
<comment type="caution">
    <text evidence="1">The sequence shown here is derived from an EMBL/GenBank/DDBJ whole genome shotgun (WGS) entry which is preliminary data.</text>
</comment>
<dbReference type="InterPro" id="IPR023393">
    <property type="entry name" value="START-like_dom_sf"/>
</dbReference>